<dbReference type="EMBL" id="AMCI01002133">
    <property type="protein sequence ID" value="EJX03512.1"/>
    <property type="molecule type" value="Genomic_DNA"/>
</dbReference>
<organism evidence="1">
    <name type="scientific">gut metagenome</name>
    <dbReference type="NCBI Taxonomy" id="749906"/>
    <lineage>
        <taxon>unclassified sequences</taxon>
        <taxon>metagenomes</taxon>
        <taxon>organismal metagenomes</taxon>
    </lineage>
</organism>
<sequence>MQTSLPLQANNWTLYYFMATPPAPWADGAVFILRRTNYV</sequence>
<proteinExistence type="predicted"/>
<gene>
    <name evidence="1" type="ORF">EVA_08386</name>
</gene>
<reference evidence="1" key="1">
    <citation type="journal article" date="2012" name="PLoS ONE">
        <title>Gene sets for utilization of primary and secondary nutrition supplies in the distal gut of endangered iberian lynx.</title>
        <authorList>
            <person name="Alcaide M."/>
            <person name="Messina E."/>
            <person name="Richter M."/>
            <person name="Bargiela R."/>
            <person name="Peplies J."/>
            <person name="Huws S.A."/>
            <person name="Newbold C.J."/>
            <person name="Golyshin P.N."/>
            <person name="Simon M.A."/>
            <person name="Lopez G."/>
            <person name="Yakimov M.M."/>
            <person name="Ferrer M."/>
        </authorList>
    </citation>
    <scope>NUCLEOTIDE SEQUENCE</scope>
</reference>
<name>J9G8D7_9ZZZZ</name>
<protein>
    <submittedName>
        <fullName evidence="1">Uncharacterized protein</fullName>
    </submittedName>
</protein>
<accession>J9G8D7</accession>
<dbReference type="AlphaFoldDB" id="J9G8D7"/>
<comment type="caution">
    <text evidence="1">The sequence shown here is derived from an EMBL/GenBank/DDBJ whole genome shotgun (WGS) entry which is preliminary data.</text>
</comment>
<evidence type="ECO:0000313" key="1">
    <source>
        <dbReference type="EMBL" id="EJX03512.1"/>
    </source>
</evidence>